<evidence type="ECO:0000313" key="2">
    <source>
        <dbReference type="RefSeq" id="XP_074205884.1"/>
    </source>
</evidence>
<sequence length="747" mass="82554">MGSENSALKSYALKDPPFTLPSGLAVYPAVLQDGKFASVFVYKRENEDKVNKAAKHLKTLRHPCLLRFLSCTVEADGIHLVTERVQPLEVALETLSSAEVCAGIYDILLALIFLHDRGRLTHNNVCLSSVFVSEDGHWKLGGMETVCQVPQATPEFLRSIRSVRDPASIPPEESSPEFTTLPESQGHARDAYSFGTLVESLLTILSEQVSADVLSSFQQTLHSTLLSPTPQCRPALCTLLSHDFFRNDFLEVVNFLKSLTLKSEEEKTEFFKLLLDRVGCLSEELIASRLVPLLLNQLVFAEPVAVKSFLPYLLGPKKEHVRGETACLLSPALFQSRVVPVLLRLFEVHEEHVRMVLLSHLEAYVEHFTQEQLKKVILPQVLLGLRDTSDSIVAITLHSLAVLVSLLGPEVVVGGERTKIFKRTAPSFTKTIDLSPEDSPTHVVCSQRGQTSPVLENPSSSVFPKCLFSGSMPLDSRQHTQRDYYNSLLQTGNQFSQPIKFPINGISDLKITSGDSEKFPSSSKKSEDWPDWSDPEEPENKAASLQVCPTEPCAAATPPRTNVSVDEEETWDDFEPSGLDTEITLEGGTTATRPVTSGEHKAIPTSLPLTEEAKPLKSSPPQKTGLAQSRDDPHQTRPTKVSSEDRRPKVPSELGLGEEFTIQVKKKPVRDPELDWFADMTPDIKPSTAVLVLPGLRTEAMEAMVPTREHVSSVLQFSSKFAAAEMTEGESAGWGEDGELNWEDTNW</sequence>
<organism evidence="1 2">
    <name type="scientific">Camelus bactrianus</name>
    <name type="common">Bactrian camel</name>
    <dbReference type="NCBI Taxonomy" id="9837"/>
    <lineage>
        <taxon>Eukaryota</taxon>
        <taxon>Metazoa</taxon>
        <taxon>Chordata</taxon>
        <taxon>Craniata</taxon>
        <taxon>Vertebrata</taxon>
        <taxon>Euteleostomi</taxon>
        <taxon>Mammalia</taxon>
        <taxon>Eutheria</taxon>
        <taxon>Laurasiatheria</taxon>
        <taxon>Artiodactyla</taxon>
        <taxon>Tylopoda</taxon>
        <taxon>Camelidae</taxon>
        <taxon>Camelus</taxon>
    </lineage>
</organism>
<gene>
    <name evidence="2" type="primary">SCYL3</name>
</gene>
<protein>
    <submittedName>
        <fullName evidence="2">Protein-associating with the carboxyl-terminal domain of ezrin isoform X2</fullName>
    </submittedName>
</protein>
<dbReference type="Proteomes" id="UP001732780">
    <property type="component" value="Chromosome 21"/>
</dbReference>
<dbReference type="RefSeq" id="XP_074205884.1">
    <property type="nucleotide sequence ID" value="XM_074349783.1"/>
</dbReference>
<accession>A0AC58P776</accession>
<reference evidence="2" key="1">
    <citation type="submission" date="2025-08" db="UniProtKB">
        <authorList>
            <consortium name="RefSeq"/>
        </authorList>
    </citation>
    <scope>IDENTIFICATION</scope>
    <source>
        <tissue evidence="2">Blood</tissue>
    </source>
</reference>
<proteinExistence type="predicted"/>
<keyword evidence="1" id="KW-1185">Reference proteome</keyword>
<evidence type="ECO:0000313" key="1">
    <source>
        <dbReference type="Proteomes" id="UP001732780"/>
    </source>
</evidence>
<name>A0AC58P776_CAMBA</name>